<feature type="region of interest" description="Disordered" evidence="1">
    <location>
        <begin position="406"/>
        <end position="475"/>
    </location>
</feature>
<evidence type="ECO:0000313" key="4">
    <source>
        <dbReference type="Proteomes" id="UP000004095"/>
    </source>
</evidence>
<name>A1ZVZ1_MICM2</name>
<dbReference type="AlphaFoldDB" id="A1ZVZ1"/>
<dbReference type="eggNOG" id="ENOG502ZK3T">
    <property type="taxonomic scope" value="Bacteria"/>
</dbReference>
<dbReference type="EMBL" id="AAWS01000048">
    <property type="protein sequence ID" value="EAY25473.1"/>
    <property type="molecule type" value="Genomic_DNA"/>
</dbReference>
<feature type="transmembrane region" description="Helical" evidence="2">
    <location>
        <begin position="279"/>
        <end position="300"/>
    </location>
</feature>
<evidence type="ECO:0000256" key="2">
    <source>
        <dbReference type="SAM" id="Phobius"/>
    </source>
</evidence>
<feature type="compositionally biased region" description="Polar residues" evidence="1">
    <location>
        <begin position="445"/>
        <end position="461"/>
    </location>
</feature>
<keyword evidence="2" id="KW-0472">Membrane</keyword>
<sequence>MVNHQKVQDGEPILDVLAKKDRQRRDEEKFQEDFAQKTYYEEYYSVYRFSNWVRFVFSLISAIAGFYLIFTGLNAIMPQAAAAVFAVFVLGGIEVVKHLLFPSNLKKFYQHGTKKYLSNAWNWLFILLNMFFVTLSIFISVKGVEEYNNNENAVKPTLIDQNKLESNYDFKRDSTSNYYEQLIRDKKNQISKLEKSIKNDRNNQANYFKGKFSYVLSQDHLTRRRDIGRYNKQISKLEDARIKAIDGVKENKGHKLQVAAAKNSKATNKAEEKTKTNTLFLVFISGINEFLLLLCLWFLIHFPYKTNKERKLMDRLLRDPKVVDYEDEIKLMISRAFWDREKGKPSYGVETTQVASAPYVGNVAGNPPHTQGLTQPSAAPAIEGEVITQAVAKGIEAYFMHHETPAPMAKQKSTKEQARKEQEAFGGISLRPTASKQGSKKQHTTRFASASTKTNETQVATKTKPHAASSLPVREKESTHAFLEKYAEQIVILKDFYRKRKEEGTPKKASNRYLAKEVLEGKVTDKTVAKIKSKMIVQGLIDDKMLIL</sequence>
<keyword evidence="2" id="KW-1133">Transmembrane helix</keyword>
<feature type="transmembrane region" description="Helical" evidence="2">
    <location>
        <begin position="120"/>
        <end position="141"/>
    </location>
</feature>
<feature type="compositionally biased region" description="Basic and acidic residues" evidence="1">
    <location>
        <begin position="413"/>
        <end position="423"/>
    </location>
</feature>
<gene>
    <name evidence="3" type="ORF">M23134_00827</name>
</gene>
<evidence type="ECO:0000313" key="3">
    <source>
        <dbReference type="EMBL" id="EAY25473.1"/>
    </source>
</evidence>
<comment type="caution">
    <text evidence="3">The sequence shown here is derived from an EMBL/GenBank/DDBJ whole genome shotgun (WGS) entry which is preliminary data.</text>
</comment>
<keyword evidence="4" id="KW-1185">Reference proteome</keyword>
<accession>A1ZVZ1</accession>
<proteinExistence type="predicted"/>
<dbReference type="RefSeq" id="WP_002702810.1">
    <property type="nucleotide sequence ID" value="NZ_AAWS01000048.1"/>
</dbReference>
<organism evidence="3 4">
    <name type="scientific">Microscilla marina ATCC 23134</name>
    <dbReference type="NCBI Taxonomy" id="313606"/>
    <lineage>
        <taxon>Bacteria</taxon>
        <taxon>Pseudomonadati</taxon>
        <taxon>Bacteroidota</taxon>
        <taxon>Cytophagia</taxon>
        <taxon>Cytophagales</taxon>
        <taxon>Microscillaceae</taxon>
        <taxon>Microscilla</taxon>
    </lineage>
</organism>
<dbReference type="Proteomes" id="UP000004095">
    <property type="component" value="Unassembled WGS sequence"/>
</dbReference>
<feature type="transmembrane region" description="Helical" evidence="2">
    <location>
        <begin position="80"/>
        <end position="100"/>
    </location>
</feature>
<evidence type="ECO:0000256" key="1">
    <source>
        <dbReference type="SAM" id="MobiDB-lite"/>
    </source>
</evidence>
<feature type="transmembrane region" description="Helical" evidence="2">
    <location>
        <begin position="52"/>
        <end position="73"/>
    </location>
</feature>
<protein>
    <submittedName>
        <fullName evidence="3">Uncharacterized protein</fullName>
    </submittedName>
</protein>
<keyword evidence="2" id="KW-0812">Transmembrane</keyword>
<reference evidence="3 4" key="1">
    <citation type="submission" date="2007-01" db="EMBL/GenBank/DDBJ databases">
        <authorList>
            <person name="Haygood M."/>
            <person name="Podell S."/>
            <person name="Anderson C."/>
            <person name="Hopkinson B."/>
            <person name="Roe K."/>
            <person name="Barbeau K."/>
            <person name="Gaasterland T."/>
            <person name="Ferriera S."/>
            <person name="Johnson J."/>
            <person name="Kravitz S."/>
            <person name="Beeson K."/>
            <person name="Sutton G."/>
            <person name="Rogers Y.-H."/>
            <person name="Friedman R."/>
            <person name="Frazier M."/>
            <person name="Venter J.C."/>
        </authorList>
    </citation>
    <scope>NUCLEOTIDE SEQUENCE [LARGE SCALE GENOMIC DNA]</scope>
    <source>
        <strain evidence="3 4">ATCC 23134</strain>
    </source>
</reference>